<organism evidence="2 4">
    <name type="scientific">Didymodactylos carnosus</name>
    <dbReference type="NCBI Taxonomy" id="1234261"/>
    <lineage>
        <taxon>Eukaryota</taxon>
        <taxon>Metazoa</taxon>
        <taxon>Spiralia</taxon>
        <taxon>Gnathifera</taxon>
        <taxon>Rotifera</taxon>
        <taxon>Eurotatoria</taxon>
        <taxon>Bdelloidea</taxon>
        <taxon>Philodinida</taxon>
        <taxon>Philodinidae</taxon>
        <taxon>Didymodactylos</taxon>
    </lineage>
</organism>
<gene>
    <name evidence="2" type="ORF">GPM918_LOCUS35989</name>
    <name evidence="3" type="ORF">SRO942_LOCUS36714</name>
</gene>
<evidence type="ECO:0000313" key="4">
    <source>
        <dbReference type="Proteomes" id="UP000663829"/>
    </source>
</evidence>
<evidence type="ECO:0000313" key="2">
    <source>
        <dbReference type="EMBL" id="CAF1484673.1"/>
    </source>
</evidence>
<proteinExistence type="predicted"/>
<sequence>MLTAAAPQATHNPLSNNNDNAAATAETRPHSSSDIKVNLEELPTIESKVGLTLTALVAIASAAIIPAVAIRSSSPVTTTTNASSSQTIVQQQQQNITTASTFSLNSTSSSTASVMAITGSSVNIIPTMQGLNLFGSTVT</sequence>
<dbReference type="Proteomes" id="UP000681722">
    <property type="component" value="Unassembled WGS sequence"/>
</dbReference>
<keyword evidence="4" id="KW-1185">Reference proteome</keyword>
<dbReference type="EMBL" id="CAJOBC010086827">
    <property type="protein sequence ID" value="CAF4348922.1"/>
    <property type="molecule type" value="Genomic_DNA"/>
</dbReference>
<feature type="non-terminal residue" evidence="2">
    <location>
        <position position="1"/>
    </location>
</feature>
<feature type="compositionally biased region" description="Low complexity" evidence="1">
    <location>
        <begin position="16"/>
        <end position="25"/>
    </location>
</feature>
<protein>
    <submittedName>
        <fullName evidence="2">Uncharacterized protein</fullName>
    </submittedName>
</protein>
<feature type="region of interest" description="Disordered" evidence="1">
    <location>
        <begin position="1"/>
        <end position="34"/>
    </location>
</feature>
<dbReference type="EMBL" id="CAJNOQ010021343">
    <property type="protein sequence ID" value="CAF1484673.1"/>
    <property type="molecule type" value="Genomic_DNA"/>
</dbReference>
<dbReference type="Proteomes" id="UP000663829">
    <property type="component" value="Unassembled WGS sequence"/>
</dbReference>
<accession>A0A815RZ32</accession>
<evidence type="ECO:0000256" key="1">
    <source>
        <dbReference type="SAM" id="MobiDB-lite"/>
    </source>
</evidence>
<dbReference type="AlphaFoldDB" id="A0A815RZ32"/>
<name>A0A815RZ32_9BILA</name>
<comment type="caution">
    <text evidence="2">The sequence shown here is derived from an EMBL/GenBank/DDBJ whole genome shotgun (WGS) entry which is preliminary data.</text>
</comment>
<reference evidence="2" key="1">
    <citation type="submission" date="2021-02" db="EMBL/GenBank/DDBJ databases">
        <authorList>
            <person name="Nowell W R."/>
        </authorList>
    </citation>
    <scope>NUCLEOTIDE SEQUENCE</scope>
</reference>
<evidence type="ECO:0000313" key="3">
    <source>
        <dbReference type="EMBL" id="CAF4348922.1"/>
    </source>
</evidence>